<protein>
    <submittedName>
        <fullName evidence="2">Uncharacterized protein</fullName>
    </submittedName>
</protein>
<keyword evidence="3" id="KW-1185">Reference proteome</keyword>
<keyword evidence="1" id="KW-1133">Transmembrane helix</keyword>
<accession>A0A7G5EMB7</accession>
<feature type="transmembrane region" description="Helical" evidence="1">
    <location>
        <begin position="136"/>
        <end position="155"/>
    </location>
</feature>
<dbReference type="EMBL" id="CP058554">
    <property type="protein sequence ID" value="QMV75142.1"/>
    <property type="molecule type" value="Genomic_DNA"/>
</dbReference>
<sequence>MVVAVVGVALVWGSQALLFADTNDFQRVVGHLYLTPLGDGVHWALPERAFRMPGNPELASHIFTFAGWVQRFLPGHVFDLSRTALAAKVLLLGYAGVLGWLCAQALQRGAVGWAVFTLAWLVTFFMAHNIGMAQSFYAEYACLIALPLLLLGMLTTRGALRMLCLGLGAVVCGLAKVQYFYWPLLVLLCLWVGSRWQRVLPDKGLLKLLLAVQILCLVPLLIGKNAGLNAYHGVYLGSYMVLTPAQMDGLQVPAERRECIGVDAWGNALSGPGGTQVQHTKRDCYPVTPKLGKGDVLRPYLHYPLALWRLARFALPSHFTVQYFHVFPGNYYLQRHAGGVQPVTALLLRMSEWRDRIVTPLAPLFLLAALALFAASRSPHAGRLRPLAVGGLLLGLLVVSQVIIVLLGEGVRDMSKHLWAAQLALDMLVLLVAVQGLGWLWLLWRRKAAPAAQAAATA</sequence>
<evidence type="ECO:0000256" key="1">
    <source>
        <dbReference type="SAM" id="Phobius"/>
    </source>
</evidence>
<proteinExistence type="predicted"/>
<feature type="transmembrane region" description="Helical" evidence="1">
    <location>
        <begin position="419"/>
        <end position="442"/>
    </location>
</feature>
<keyword evidence="1" id="KW-0812">Transmembrane</keyword>
<feature type="transmembrane region" description="Helical" evidence="1">
    <location>
        <begin position="357"/>
        <end position="375"/>
    </location>
</feature>
<dbReference type="KEGG" id="cpis:HS961_21105"/>
<feature type="transmembrane region" description="Helical" evidence="1">
    <location>
        <begin position="162"/>
        <end position="184"/>
    </location>
</feature>
<feature type="transmembrane region" description="Helical" evidence="1">
    <location>
        <begin position="85"/>
        <end position="103"/>
    </location>
</feature>
<dbReference type="Proteomes" id="UP000515240">
    <property type="component" value="Chromosome"/>
</dbReference>
<evidence type="ECO:0000313" key="3">
    <source>
        <dbReference type="Proteomes" id="UP000515240"/>
    </source>
</evidence>
<name>A0A7G5EMB7_9BURK</name>
<organism evidence="2 3">
    <name type="scientific">Comamonas piscis</name>
    <dbReference type="NCBI Taxonomy" id="1562974"/>
    <lineage>
        <taxon>Bacteria</taxon>
        <taxon>Pseudomonadati</taxon>
        <taxon>Pseudomonadota</taxon>
        <taxon>Betaproteobacteria</taxon>
        <taxon>Burkholderiales</taxon>
        <taxon>Comamonadaceae</taxon>
        <taxon>Comamonas</taxon>
    </lineage>
</organism>
<dbReference type="AlphaFoldDB" id="A0A7G5EMB7"/>
<reference evidence="2 3" key="1">
    <citation type="journal article" date="2020" name="G3 (Bethesda)">
        <title>CeMbio - The Caenorhabditis elegans Microbiome Resource.</title>
        <authorList>
            <person name="Dirksen P."/>
            <person name="Assie A."/>
            <person name="Zimmermann J."/>
            <person name="Zhang F."/>
            <person name="Tietje A.M."/>
            <person name="Marsh S.A."/>
            <person name="Felix M.A."/>
            <person name="Shapira M."/>
            <person name="Kaleta C."/>
            <person name="Schulenburg H."/>
            <person name="Samuel B."/>
        </authorList>
    </citation>
    <scope>NUCLEOTIDE SEQUENCE [LARGE SCALE GENOMIC DNA]</scope>
    <source>
        <strain evidence="2 3">BIGb0172</strain>
    </source>
</reference>
<dbReference type="RefSeq" id="WP_182325401.1">
    <property type="nucleotide sequence ID" value="NZ_CP058554.1"/>
</dbReference>
<feature type="transmembrane region" description="Helical" evidence="1">
    <location>
        <begin position="110"/>
        <end position="130"/>
    </location>
</feature>
<gene>
    <name evidence="2" type="ORF">HS961_21105</name>
</gene>
<feature type="transmembrane region" description="Helical" evidence="1">
    <location>
        <begin position="204"/>
        <end position="222"/>
    </location>
</feature>
<keyword evidence="1" id="KW-0472">Membrane</keyword>
<evidence type="ECO:0000313" key="2">
    <source>
        <dbReference type="EMBL" id="QMV75142.1"/>
    </source>
</evidence>
<feature type="transmembrane region" description="Helical" evidence="1">
    <location>
        <begin position="387"/>
        <end position="407"/>
    </location>
</feature>